<evidence type="ECO:0000256" key="1">
    <source>
        <dbReference type="SAM" id="SignalP"/>
    </source>
</evidence>
<accession>A0A2M3ZQK7</accession>
<sequence length="78" mass="9074">MPNLFCFMFVLHSPSPLTAVCCHILFPQFLTRCLISRNTTLATIISYFRLRHHCAVLPQLPQCQHFKHFICVSYHVAI</sequence>
<reference evidence="2" key="1">
    <citation type="submission" date="2018-01" db="EMBL/GenBank/DDBJ databases">
        <title>An insight into the sialome of Amazonian anophelines.</title>
        <authorList>
            <person name="Ribeiro J.M."/>
            <person name="Scarpassa V."/>
            <person name="Calvo E."/>
        </authorList>
    </citation>
    <scope>NUCLEOTIDE SEQUENCE</scope>
    <source>
        <tissue evidence="2">Salivary glands</tissue>
    </source>
</reference>
<protein>
    <submittedName>
        <fullName evidence="2">Putative secreted peptide</fullName>
    </submittedName>
</protein>
<feature type="signal peptide" evidence="1">
    <location>
        <begin position="1"/>
        <end position="19"/>
    </location>
</feature>
<dbReference type="EMBL" id="GGFM01010085">
    <property type="protein sequence ID" value="MBW30836.1"/>
    <property type="molecule type" value="Transcribed_RNA"/>
</dbReference>
<dbReference type="AlphaFoldDB" id="A0A2M3ZQK7"/>
<feature type="chain" id="PRO_5014954086" evidence="1">
    <location>
        <begin position="20"/>
        <end position="78"/>
    </location>
</feature>
<organism evidence="2">
    <name type="scientific">Anopheles braziliensis</name>
    <dbReference type="NCBI Taxonomy" id="58242"/>
    <lineage>
        <taxon>Eukaryota</taxon>
        <taxon>Metazoa</taxon>
        <taxon>Ecdysozoa</taxon>
        <taxon>Arthropoda</taxon>
        <taxon>Hexapoda</taxon>
        <taxon>Insecta</taxon>
        <taxon>Pterygota</taxon>
        <taxon>Neoptera</taxon>
        <taxon>Endopterygota</taxon>
        <taxon>Diptera</taxon>
        <taxon>Nematocera</taxon>
        <taxon>Culicoidea</taxon>
        <taxon>Culicidae</taxon>
        <taxon>Anophelinae</taxon>
        <taxon>Anopheles</taxon>
    </lineage>
</organism>
<keyword evidence="1" id="KW-0732">Signal</keyword>
<name>A0A2M3ZQK7_9DIPT</name>
<proteinExistence type="predicted"/>
<evidence type="ECO:0000313" key="2">
    <source>
        <dbReference type="EMBL" id="MBW30836.1"/>
    </source>
</evidence>